<sequence length="461" mass="51911">MVPQKIDTVLYKNGLVVKDLCLTSRSSINSSGSGNEDSRNLPFARSNTATVTNSWICRAIVRLFSTEQGSGQGFHCCHGGSRKRYNASTGNDESFQPSGAYIFRPNNSSPLPLTQQVRSYLVQNTLVQEVYQNFSSWCSQVVRLYKDQRFVELEWTVGPIPIGDRQGKEVISLFETTLQTDGVFYTDANGRQIMKRRRNTRETWNLNQTEPVAGNYYPVNSRIYIKDKYAQLTVLTDRSQGGSSIKDGSVELMVHRRLLQDDDRGVGEPLLEIGEYGEGLVVRGRHLLLLDNPEQSADTHRTLSIQEYMSPQIVLSYGDGASYSHDSHALQKTFSALQEELPPNVHLLTFALHSPSKVLLRLEHPFQTGESKNSSQPITINLNNLFSSFTLSDIKETTLAANMEKGKQKRMRWRTRTESDLQSDTPLPPTMDPAHITLSPMEIRTFLATIQYRNKAASHGQ</sequence>
<evidence type="ECO:0000313" key="5">
    <source>
        <dbReference type="Proteomes" id="UP000812440"/>
    </source>
</evidence>
<dbReference type="Gene3D" id="2.70.98.30">
    <property type="entry name" value="Golgi alpha-mannosidase II, domain 4"/>
    <property type="match status" value="1"/>
</dbReference>
<dbReference type="GO" id="GO:0006013">
    <property type="term" value="P:mannose metabolic process"/>
    <property type="evidence" value="ECO:0007669"/>
    <property type="project" value="InterPro"/>
</dbReference>
<dbReference type="GO" id="GO:0005764">
    <property type="term" value="C:lysosome"/>
    <property type="evidence" value="ECO:0007669"/>
    <property type="project" value="TreeGrafter"/>
</dbReference>
<dbReference type="GO" id="GO:0030246">
    <property type="term" value="F:carbohydrate binding"/>
    <property type="evidence" value="ECO:0007669"/>
    <property type="project" value="InterPro"/>
</dbReference>
<feature type="domain" description="Glycosyl hydrolases family 38 C-terminal" evidence="3">
    <location>
        <begin position="344"/>
        <end position="446"/>
    </location>
</feature>
<evidence type="ECO:0000259" key="2">
    <source>
        <dbReference type="Pfam" id="PF07748"/>
    </source>
</evidence>
<dbReference type="Proteomes" id="UP000812440">
    <property type="component" value="Chromosome 2"/>
</dbReference>
<dbReference type="InterPro" id="IPR050843">
    <property type="entry name" value="Glycosyl_Hydrlase_38"/>
</dbReference>
<proteinExistence type="predicted"/>
<dbReference type="Pfam" id="PF17677">
    <property type="entry name" value="Glyco_hydro38C2"/>
    <property type="match status" value="1"/>
</dbReference>
<dbReference type="EMBL" id="JAACNH010000002">
    <property type="protein sequence ID" value="KAG8450230.1"/>
    <property type="molecule type" value="Genomic_DNA"/>
</dbReference>
<feature type="domain" description="Glycosyl hydrolase family 38 C-terminal" evidence="2">
    <location>
        <begin position="96"/>
        <end position="264"/>
    </location>
</feature>
<comment type="caution">
    <text evidence="4">The sequence shown here is derived from an EMBL/GenBank/DDBJ whole genome shotgun (WGS) entry which is preliminary data.</text>
</comment>
<accession>A0A8T2K3L7</accession>
<name>A0A8T2K3L7_9PIPI</name>
<gene>
    <name evidence="4" type="ORF">GDO86_002757</name>
</gene>
<dbReference type="Pfam" id="PF07748">
    <property type="entry name" value="Glyco_hydro_38C"/>
    <property type="match status" value="1"/>
</dbReference>
<dbReference type="GO" id="GO:0004559">
    <property type="term" value="F:alpha-mannosidase activity"/>
    <property type="evidence" value="ECO:0007669"/>
    <property type="project" value="InterPro"/>
</dbReference>
<dbReference type="PANTHER" id="PTHR11607:SF3">
    <property type="entry name" value="LYSOSOMAL ALPHA-MANNOSIDASE"/>
    <property type="match status" value="1"/>
</dbReference>
<dbReference type="SUPFAM" id="SSF74650">
    <property type="entry name" value="Galactose mutarotase-like"/>
    <property type="match status" value="1"/>
</dbReference>
<dbReference type="InterPro" id="IPR011682">
    <property type="entry name" value="Glyco_hydro_38_C"/>
</dbReference>
<dbReference type="AlphaFoldDB" id="A0A8T2K3L7"/>
<dbReference type="FunFam" id="2.70.98.30:FF:000003">
    <property type="entry name" value="Alpha-mannosidase"/>
    <property type="match status" value="1"/>
</dbReference>
<organism evidence="4 5">
    <name type="scientific">Hymenochirus boettgeri</name>
    <name type="common">Congo dwarf clawed frog</name>
    <dbReference type="NCBI Taxonomy" id="247094"/>
    <lineage>
        <taxon>Eukaryota</taxon>
        <taxon>Metazoa</taxon>
        <taxon>Chordata</taxon>
        <taxon>Craniata</taxon>
        <taxon>Vertebrata</taxon>
        <taxon>Euteleostomi</taxon>
        <taxon>Amphibia</taxon>
        <taxon>Batrachia</taxon>
        <taxon>Anura</taxon>
        <taxon>Pipoidea</taxon>
        <taxon>Pipidae</taxon>
        <taxon>Pipinae</taxon>
        <taxon>Hymenochirus</taxon>
    </lineage>
</organism>
<dbReference type="PANTHER" id="PTHR11607">
    <property type="entry name" value="ALPHA-MANNOSIDASE"/>
    <property type="match status" value="1"/>
</dbReference>
<evidence type="ECO:0000259" key="3">
    <source>
        <dbReference type="Pfam" id="PF17677"/>
    </source>
</evidence>
<evidence type="ECO:0008006" key="6">
    <source>
        <dbReference type="Google" id="ProtNLM"/>
    </source>
</evidence>
<evidence type="ECO:0000256" key="1">
    <source>
        <dbReference type="SAM" id="MobiDB-lite"/>
    </source>
</evidence>
<dbReference type="InterPro" id="IPR011013">
    <property type="entry name" value="Gal_mutarotase_sf_dom"/>
</dbReference>
<feature type="region of interest" description="Disordered" evidence="1">
    <location>
        <begin position="403"/>
        <end position="435"/>
    </location>
</feature>
<evidence type="ECO:0000313" key="4">
    <source>
        <dbReference type="EMBL" id="KAG8450230.1"/>
    </source>
</evidence>
<dbReference type="OrthoDB" id="2016903at2759"/>
<keyword evidence="5" id="KW-1185">Reference proteome</keyword>
<dbReference type="InterPro" id="IPR041147">
    <property type="entry name" value="GH38_C"/>
</dbReference>
<dbReference type="Gene3D" id="2.60.40.1360">
    <property type="match status" value="1"/>
</dbReference>
<protein>
    <recommendedName>
        <fullName evidence="6">Lysosomal alpha-mannosidase</fullName>
    </recommendedName>
</protein>
<reference evidence="4" key="1">
    <citation type="thesis" date="2020" institute="ProQuest LLC" country="789 East Eisenhower Parkway, Ann Arbor, MI, USA">
        <title>Comparative Genomics and Chromosome Evolution.</title>
        <authorList>
            <person name="Mudd A.B."/>
        </authorList>
    </citation>
    <scope>NUCLEOTIDE SEQUENCE</scope>
    <source>
        <strain evidence="4">Female2</strain>
        <tissue evidence="4">Blood</tissue>
    </source>
</reference>